<proteinExistence type="predicted"/>
<protein>
    <submittedName>
        <fullName evidence="1">Uncharacterized protein</fullName>
    </submittedName>
</protein>
<evidence type="ECO:0000313" key="1">
    <source>
        <dbReference type="EMBL" id="GAH45600.1"/>
    </source>
</evidence>
<comment type="caution">
    <text evidence="1">The sequence shown here is derived from an EMBL/GenBank/DDBJ whole genome shotgun (WGS) entry which is preliminary data.</text>
</comment>
<sequence length="64" mass="7760">MIWQNLNATFLSHLETVNQVLRDSYLNWNIHNEGLNKGREEFRVQTSHKIKKTTKEPDYEFWLP</sequence>
<accession>X1GL91</accession>
<organism evidence="1">
    <name type="scientific">marine sediment metagenome</name>
    <dbReference type="NCBI Taxonomy" id="412755"/>
    <lineage>
        <taxon>unclassified sequences</taxon>
        <taxon>metagenomes</taxon>
        <taxon>ecological metagenomes</taxon>
    </lineage>
</organism>
<gene>
    <name evidence="1" type="ORF">S03H2_21604</name>
</gene>
<name>X1GL91_9ZZZZ</name>
<dbReference type="EMBL" id="BARU01011524">
    <property type="protein sequence ID" value="GAH45600.1"/>
    <property type="molecule type" value="Genomic_DNA"/>
</dbReference>
<reference evidence="1" key="1">
    <citation type="journal article" date="2014" name="Front. Microbiol.">
        <title>High frequency of phylogenetically diverse reductive dehalogenase-homologous genes in deep subseafloor sedimentary metagenomes.</title>
        <authorList>
            <person name="Kawai M."/>
            <person name="Futagami T."/>
            <person name="Toyoda A."/>
            <person name="Takaki Y."/>
            <person name="Nishi S."/>
            <person name="Hori S."/>
            <person name="Arai W."/>
            <person name="Tsubouchi T."/>
            <person name="Morono Y."/>
            <person name="Uchiyama I."/>
            <person name="Ito T."/>
            <person name="Fujiyama A."/>
            <person name="Inagaki F."/>
            <person name="Takami H."/>
        </authorList>
    </citation>
    <scope>NUCLEOTIDE SEQUENCE</scope>
    <source>
        <strain evidence="1">Expedition CK06-06</strain>
    </source>
</reference>
<dbReference type="AlphaFoldDB" id="X1GL91"/>
<feature type="non-terminal residue" evidence="1">
    <location>
        <position position="64"/>
    </location>
</feature>